<dbReference type="EMBL" id="BGPR01001231">
    <property type="protein sequence ID" value="GBM48872.1"/>
    <property type="molecule type" value="Genomic_DNA"/>
</dbReference>
<evidence type="ECO:0000256" key="1">
    <source>
        <dbReference type="ARBA" id="ARBA00022490"/>
    </source>
</evidence>
<sequence length="106" mass="12074">MDQQKKLHAASIVFRYFPELSPTQMELFNRLGTMYVYWNATINLVSRTDINLYLHHVLHSLAIANVTTFAAYTNILDFGTGRGFPGIPLAIIFREVDFHLVDATAK</sequence>
<keyword evidence="5" id="KW-1185">Reference proteome</keyword>
<dbReference type="GO" id="GO:0005829">
    <property type="term" value="C:cytosol"/>
    <property type="evidence" value="ECO:0007669"/>
    <property type="project" value="TreeGrafter"/>
</dbReference>
<dbReference type="GO" id="GO:0070043">
    <property type="term" value="F:rRNA (guanine-N7-)-methyltransferase activity"/>
    <property type="evidence" value="ECO:0007669"/>
    <property type="project" value="TreeGrafter"/>
</dbReference>
<accession>A0A4Y2G4U2</accession>
<comment type="caution">
    <text evidence="4">The sequence shown here is derived from an EMBL/GenBank/DDBJ whole genome shotgun (WGS) entry which is preliminary data.</text>
</comment>
<dbReference type="PANTHER" id="PTHR31760:SF0">
    <property type="entry name" value="S-ADENOSYL-L-METHIONINE-DEPENDENT METHYLTRANSFERASES SUPERFAMILY PROTEIN"/>
    <property type="match status" value="1"/>
</dbReference>
<evidence type="ECO:0000313" key="4">
    <source>
        <dbReference type="EMBL" id="GBM48872.1"/>
    </source>
</evidence>
<reference evidence="4 5" key="1">
    <citation type="journal article" date="2019" name="Sci. Rep.">
        <title>Orb-weaving spider Araneus ventricosus genome elucidates the spidroin gene catalogue.</title>
        <authorList>
            <person name="Kono N."/>
            <person name="Nakamura H."/>
            <person name="Ohtoshi R."/>
            <person name="Moran D.A.P."/>
            <person name="Shinohara A."/>
            <person name="Yoshida Y."/>
            <person name="Fujiwara M."/>
            <person name="Mori M."/>
            <person name="Tomita M."/>
            <person name="Arakawa K."/>
        </authorList>
    </citation>
    <scope>NUCLEOTIDE SEQUENCE [LARGE SCALE GENOMIC DNA]</scope>
</reference>
<dbReference type="InterPro" id="IPR029063">
    <property type="entry name" value="SAM-dependent_MTases_sf"/>
</dbReference>
<evidence type="ECO:0000313" key="5">
    <source>
        <dbReference type="Proteomes" id="UP000499080"/>
    </source>
</evidence>
<dbReference type="InterPro" id="IPR003682">
    <property type="entry name" value="rRNA_ssu_MeTfrase_G"/>
</dbReference>
<organism evidence="4 5">
    <name type="scientific">Araneus ventricosus</name>
    <name type="common">Orbweaver spider</name>
    <name type="synonym">Epeira ventricosa</name>
    <dbReference type="NCBI Taxonomy" id="182803"/>
    <lineage>
        <taxon>Eukaryota</taxon>
        <taxon>Metazoa</taxon>
        <taxon>Ecdysozoa</taxon>
        <taxon>Arthropoda</taxon>
        <taxon>Chelicerata</taxon>
        <taxon>Arachnida</taxon>
        <taxon>Araneae</taxon>
        <taxon>Araneomorphae</taxon>
        <taxon>Entelegynae</taxon>
        <taxon>Araneoidea</taxon>
        <taxon>Araneidae</taxon>
        <taxon>Araneus</taxon>
    </lineage>
</organism>
<dbReference type="Proteomes" id="UP000499080">
    <property type="component" value="Unassembled WGS sequence"/>
</dbReference>
<keyword evidence="4" id="KW-0489">Methyltransferase</keyword>
<proteinExistence type="predicted"/>
<evidence type="ECO:0000256" key="2">
    <source>
        <dbReference type="ARBA" id="ARBA00022552"/>
    </source>
</evidence>
<dbReference type="Gene3D" id="3.40.50.150">
    <property type="entry name" value="Vaccinia Virus protein VP39"/>
    <property type="match status" value="1"/>
</dbReference>
<dbReference type="PANTHER" id="PTHR31760">
    <property type="entry name" value="S-ADENOSYL-L-METHIONINE-DEPENDENT METHYLTRANSFERASES SUPERFAMILY PROTEIN"/>
    <property type="match status" value="1"/>
</dbReference>
<keyword evidence="2" id="KW-0698">rRNA processing</keyword>
<dbReference type="OrthoDB" id="5669at2759"/>
<keyword evidence="1" id="KW-0963">Cytoplasm</keyword>
<name>A0A4Y2G4U2_ARAVE</name>
<gene>
    <name evidence="4" type="primary">rsmG</name>
    <name evidence="4" type="ORF">AVEN_36928_1</name>
</gene>
<dbReference type="AlphaFoldDB" id="A0A4Y2G4U2"/>
<evidence type="ECO:0000256" key="3">
    <source>
        <dbReference type="ARBA" id="ARBA00022679"/>
    </source>
</evidence>
<dbReference type="Pfam" id="PF02527">
    <property type="entry name" value="GidB"/>
    <property type="match status" value="1"/>
</dbReference>
<protein>
    <submittedName>
        <fullName evidence="4">Ribosomal RNA small subunit methyltransferase G</fullName>
    </submittedName>
</protein>
<dbReference type="SUPFAM" id="SSF53335">
    <property type="entry name" value="S-adenosyl-L-methionine-dependent methyltransferases"/>
    <property type="match status" value="1"/>
</dbReference>
<keyword evidence="3 4" id="KW-0808">Transferase</keyword>